<dbReference type="EMBL" id="JAUEPU010000024">
    <property type="protein sequence ID" value="KAK0493497.1"/>
    <property type="molecule type" value="Genomic_DNA"/>
</dbReference>
<dbReference type="InterPro" id="IPR032675">
    <property type="entry name" value="LRR_dom_sf"/>
</dbReference>
<dbReference type="AlphaFoldDB" id="A0AA39UKU9"/>
<accession>A0AA39UKU9</accession>
<dbReference type="SUPFAM" id="SSF81383">
    <property type="entry name" value="F-box domain"/>
    <property type="match status" value="1"/>
</dbReference>
<comment type="caution">
    <text evidence="1">The sequence shown here is derived from an EMBL/GenBank/DDBJ whole genome shotgun (WGS) entry which is preliminary data.</text>
</comment>
<evidence type="ECO:0000313" key="1">
    <source>
        <dbReference type="EMBL" id="KAK0493497.1"/>
    </source>
</evidence>
<gene>
    <name evidence="1" type="ORF">EDD18DRAFT_1178447</name>
</gene>
<reference evidence="1" key="1">
    <citation type="submission" date="2023-06" db="EMBL/GenBank/DDBJ databases">
        <authorList>
            <consortium name="Lawrence Berkeley National Laboratory"/>
            <person name="Ahrendt S."/>
            <person name="Sahu N."/>
            <person name="Indic B."/>
            <person name="Wong-Bajracharya J."/>
            <person name="Merenyi Z."/>
            <person name="Ke H.-M."/>
            <person name="Monk M."/>
            <person name="Kocsube S."/>
            <person name="Drula E."/>
            <person name="Lipzen A."/>
            <person name="Balint B."/>
            <person name="Henrissat B."/>
            <person name="Andreopoulos B."/>
            <person name="Martin F.M."/>
            <person name="Harder C.B."/>
            <person name="Rigling D."/>
            <person name="Ford K.L."/>
            <person name="Foster G.D."/>
            <person name="Pangilinan J."/>
            <person name="Papanicolaou A."/>
            <person name="Barry K."/>
            <person name="LaButti K."/>
            <person name="Viragh M."/>
            <person name="Koriabine M."/>
            <person name="Yan M."/>
            <person name="Riley R."/>
            <person name="Champramary S."/>
            <person name="Plett K.L."/>
            <person name="Tsai I.J."/>
            <person name="Slot J."/>
            <person name="Sipos G."/>
            <person name="Plett J."/>
            <person name="Nagy L.G."/>
            <person name="Grigoriev I.V."/>
        </authorList>
    </citation>
    <scope>NUCLEOTIDE SEQUENCE</scope>
    <source>
        <strain evidence="1">HWK02</strain>
    </source>
</reference>
<name>A0AA39UKU9_9AGAR</name>
<dbReference type="SUPFAM" id="SSF52047">
    <property type="entry name" value="RNI-like"/>
    <property type="match status" value="1"/>
</dbReference>
<protein>
    <recommendedName>
        <fullName evidence="3">F-box domain-containing protein</fullName>
    </recommendedName>
</protein>
<organism evidence="1 2">
    <name type="scientific">Armillaria luteobubalina</name>
    <dbReference type="NCBI Taxonomy" id="153913"/>
    <lineage>
        <taxon>Eukaryota</taxon>
        <taxon>Fungi</taxon>
        <taxon>Dikarya</taxon>
        <taxon>Basidiomycota</taxon>
        <taxon>Agaricomycotina</taxon>
        <taxon>Agaricomycetes</taxon>
        <taxon>Agaricomycetidae</taxon>
        <taxon>Agaricales</taxon>
        <taxon>Marasmiineae</taxon>
        <taxon>Physalacriaceae</taxon>
        <taxon>Armillaria</taxon>
    </lineage>
</organism>
<keyword evidence="2" id="KW-1185">Reference proteome</keyword>
<dbReference type="InterPro" id="IPR036047">
    <property type="entry name" value="F-box-like_dom_sf"/>
</dbReference>
<dbReference type="Gene3D" id="3.80.10.10">
    <property type="entry name" value="Ribonuclease Inhibitor"/>
    <property type="match status" value="1"/>
</dbReference>
<evidence type="ECO:0008006" key="3">
    <source>
        <dbReference type="Google" id="ProtNLM"/>
    </source>
</evidence>
<dbReference type="Proteomes" id="UP001175228">
    <property type="component" value="Unassembled WGS sequence"/>
</dbReference>
<proteinExistence type="predicted"/>
<evidence type="ECO:0000313" key="2">
    <source>
        <dbReference type="Proteomes" id="UP001175228"/>
    </source>
</evidence>
<sequence length="371" mass="41845">MSLEDTCTSCDSALKLTPLMPSIPPEIIDEIIDYLSDDRRALVACSKVCRLFYPRTRKHTFRIIYLSGYRRYPEVNASPHLLSCVIDMKIHGNTPYSSLHHLLPSMVNLTSLKLAFVSFSSGDDFHACIVKLLRLKELFLYCISCDKPNFFIEALSPCSSPALESIKIVGGDKNIGLLPSFLHTGLRTVYMDALKYLELCSPAEEDVHALCEIYRVARSLKQLSLVDVQFTLQQWRGLAKLPLTGLGSLVVELCYQMDDERSDIHLMRWLATSFDTISKPTSLRSFELKVVLSGRNKLREDDAEMWLSCTRLDGALHQAELAQLQQLTIRIPGFLSENEVNSARTLMISGFPLALERGILVVTAQQKLVHF</sequence>